<feature type="transmembrane region" description="Helical" evidence="2">
    <location>
        <begin position="197"/>
        <end position="215"/>
    </location>
</feature>
<feature type="region of interest" description="Disordered" evidence="1">
    <location>
        <begin position="131"/>
        <end position="195"/>
    </location>
</feature>
<reference evidence="4 5" key="1">
    <citation type="submission" date="2023-11" db="EMBL/GenBank/DDBJ databases">
        <authorList>
            <person name="Xu M."/>
            <person name="Jiang T."/>
        </authorList>
    </citation>
    <scope>NUCLEOTIDE SEQUENCE [LARGE SCALE GENOMIC DNA]</scope>
    <source>
        <strain evidence="4 5">SD</strain>
    </source>
</reference>
<protein>
    <submittedName>
        <fullName evidence="4">Uncharacterized protein</fullName>
    </submittedName>
</protein>
<keyword evidence="2" id="KW-0812">Transmembrane</keyword>
<evidence type="ECO:0000313" key="5">
    <source>
        <dbReference type="Proteomes" id="UP001277761"/>
    </source>
</evidence>
<evidence type="ECO:0000256" key="1">
    <source>
        <dbReference type="SAM" id="MobiDB-lite"/>
    </source>
</evidence>
<dbReference type="RefSeq" id="WP_319954657.1">
    <property type="nucleotide sequence ID" value="NZ_JAXAVX010000006.1"/>
</dbReference>
<evidence type="ECO:0000313" key="4">
    <source>
        <dbReference type="EMBL" id="MDX8152501.1"/>
    </source>
</evidence>
<proteinExistence type="predicted"/>
<sequence length="226" mass="23031">MRARRLVDARSLTAVLAAAALGLPASAAAHGGITVAQGGSGGVRILVQGTEAAAADGSAAADLSTTLDGAGSGAGARVVYWIRPKGRERAFRVRTERDERGIHHAEIRTADRGSWQDWDVAAYVTLSTGRELRVTNDRRDPPGPPEAPASGGTPPPTTTTEAAPPAGAGTTTDAAPADDASSAVEDVSGEGDGTPGWVVPSIVVLVVLGVVAVVLRQRRLPPDPRD</sequence>
<keyword evidence="2" id="KW-1133">Transmembrane helix</keyword>
<feature type="compositionally biased region" description="Basic and acidic residues" evidence="1">
    <location>
        <begin position="131"/>
        <end position="141"/>
    </location>
</feature>
<gene>
    <name evidence="4" type="ORF">SK069_12920</name>
</gene>
<feature type="compositionally biased region" description="Low complexity" evidence="1">
    <location>
        <begin position="158"/>
        <end position="183"/>
    </location>
</feature>
<dbReference type="Proteomes" id="UP001277761">
    <property type="component" value="Unassembled WGS sequence"/>
</dbReference>
<name>A0ABU4VKX1_9ACTN</name>
<keyword evidence="5" id="KW-1185">Reference proteome</keyword>
<comment type="caution">
    <text evidence="4">The sequence shown here is derived from an EMBL/GenBank/DDBJ whole genome shotgun (WGS) entry which is preliminary data.</text>
</comment>
<feature type="signal peptide" evidence="3">
    <location>
        <begin position="1"/>
        <end position="27"/>
    </location>
</feature>
<evidence type="ECO:0000256" key="2">
    <source>
        <dbReference type="SAM" id="Phobius"/>
    </source>
</evidence>
<evidence type="ECO:0000256" key="3">
    <source>
        <dbReference type="SAM" id="SignalP"/>
    </source>
</evidence>
<organism evidence="4 5">
    <name type="scientific">Patulibacter brassicae</name>
    <dbReference type="NCBI Taxonomy" id="1705717"/>
    <lineage>
        <taxon>Bacteria</taxon>
        <taxon>Bacillati</taxon>
        <taxon>Actinomycetota</taxon>
        <taxon>Thermoleophilia</taxon>
        <taxon>Solirubrobacterales</taxon>
        <taxon>Patulibacteraceae</taxon>
        <taxon>Patulibacter</taxon>
    </lineage>
</organism>
<dbReference type="EMBL" id="JAXAVX010000006">
    <property type="protein sequence ID" value="MDX8152501.1"/>
    <property type="molecule type" value="Genomic_DNA"/>
</dbReference>
<feature type="chain" id="PRO_5045961621" evidence="3">
    <location>
        <begin position="28"/>
        <end position="226"/>
    </location>
</feature>
<keyword evidence="2" id="KW-0472">Membrane</keyword>
<keyword evidence="3" id="KW-0732">Signal</keyword>
<feature type="compositionally biased region" description="Pro residues" evidence="1">
    <location>
        <begin position="142"/>
        <end position="157"/>
    </location>
</feature>
<accession>A0ABU4VKX1</accession>